<sequence>MQIAPQIATMFETLTLSVSHTRATTTSLVSKMVIHKIYAITMVSILKQFGTEFDTSIGASIGEGWKHVLRDTGKAGIAAASIDIDGIKSSAAIQEDLDSLKKWADRNLMKFSKASLEKRLWGPGDNKLNMNRKCALAAKKTNNILGWINKSAASR</sequence>
<evidence type="ECO:0000313" key="2">
    <source>
        <dbReference type="Proteomes" id="UP001333110"/>
    </source>
</evidence>
<evidence type="ECO:0000313" key="1">
    <source>
        <dbReference type="EMBL" id="KAK4827276.1"/>
    </source>
</evidence>
<comment type="caution">
    <text evidence="1">The sequence shown here is derived from an EMBL/GenBank/DDBJ whole genome shotgun (WGS) entry which is preliminary data.</text>
</comment>
<accession>A0AAN7NLY5</accession>
<organism evidence="1 2">
    <name type="scientific">Mycteria americana</name>
    <name type="common">Wood stork</name>
    <dbReference type="NCBI Taxonomy" id="33587"/>
    <lineage>
        <taxon>Eukaryota</taxon>
        <taxon>Metazoa</taxon>
        <taxon>Chordata</taxon>
        <taxon>Craniata</taxon>
        <taxon>Vertebrata</taxon>
        <taxon>Euteleostomi</taxon>
        <taxon>Archelosauria</taxon>
        <taxon>Archosauria</taxon>
        <taxon>Dinosauria</taxon>
        <taxon>Saurischia</taxon>
        <taxon>Theropoda</taxon>
        <taxon>Coelurosauria</taxon>
        <taxon>Aves</taxon>
        <taxon>Neognathae</taxon>
        <taxon>Neoaves</taxon>
        <taxon>Aequornithes</taxon>
        <taxon>Ciconiiformes</taxon>
        <taxon>Ciconiidae</taxon>
        <taxon>Mycteria</taxon>
    </lineage>
</organism>
<dbReference type="Proteomes" id="UP001333110">
    <property type="component" value="Unassembled WGS sequence"/>
</dbReference>
<evidence type="ECO:0008006" key="3">
    <source>
        <dbReference type="Google" id="ProtNLM"/>
    </source>
</evidence>
<protein>
    <recommendedName>
        <fullName evidence="3">Rna-directed dna polymerase from mobile element jockey-like</fullName>
    </recommendedName>
</protein>
<reference evidence="1 2" key="1">
    <citation type="journal article" date="2023" name="J. Hered.">
        <title>Chromosome-level genome of the wood stork (Mycteria americana) provides insight into avian chromosome evolution.</title>
        <authorList>
            <person name="Flamio R. Jr."/>
            <person name="Ramstad K.M."/>
        </authorList>
    </citation>
    <scope>NUCLEOTIDE SEQUENCE [LARGE SCALE GENOMIC DNA]</scope>
    <source>
        <strain evidence="1">JAX WOST 10</strain>
    </source>
</reference>
<proteinExistence type="predicted"/>
<keyword evidence="2" id="KW-1185">Reference proteome</keyword>
<gene>
    <name evidence="1" type="ORF">QYF61_016422</name>
</gene>
<dbReference type="EMBL" id="JAUNZN010000002">
    <property type="protein sequence ID" value="KAK4827276.1"/>
    <property type="molecule type" value="Genomic_DNA"/>
</dbReference>
<dbReference type="AlphaFoldDB" id="A0AAN7NLY5"/>
<name>A0AAN7NLY5_MYCAM</name>